<evidence type="ECO:0000256" key="8">
    <source>
        <dbReference type="ARBA" id="ARBA00023004"/>
    </source>
</evidence>
<comment type="subcellular location">
    <subcellularLocation>
        <location evidence="1">Membrane</location>
    </subcellularLocation>
</comment>
<dbReference type="PANTHER" id="PTHR24282:SF273">
    <property type="entry name" value="CYTOCHROME P450 CYP72A219-LIKE"/>
    <property type="match status" value="1"/>
</dbReference>
<evidence type="ECO:0000256" key="4">
    <source>
        <dbReference type="ARBA" id="ARBA00022692"/>
    </source>
</evidence>
<protein>
    <submittedName>
        <fullName evidence="11">Cytochrome</fullName>
    </submittedName>
</protein>
<keyword evidence="10" id="KW-0472">Membrane</keyword>
<dbReference type="Pfam" id="PF00067">
    <property type="entry name" value="p450"/>
    <property type="match status" value="1"/>
</dbReference>
<keyword evidence="4" id="KW-0812">Transmembrane</keyword>
<evidence type="ECO:0000256" key="2">
    <source>
        <dbReference type="ARBA" id="ARBA00010617"/>
    </source>
</evidence>
<comment type="similarity">
    <text evidence="2">Belongs to the cytochrome P450 family.</text>
</comment>
<comment type="caution">
    <text evidence="11">The sequence shown here is derived from an EMBL/GenBank/DDBJ whole genome shotgun (WGS) entry which is preliminary data.</text>
</comment>
<dbReference type="AlphaFoldDB" id="A0AAW2Q3R0"/>
<dbReference type="GO" id="GO:0005506">
    <property type="term" value="F:iron ion binding"/>
    <property type="evidence" value="ECO:0007669"/>
    <property type="project" value="InterPro"/>
</dbReference>
<keyword evidence="6" id="KW-1133">Transmembrane helix</keyword>
<reference evidence="11" key="2">
    <citation type="journal article" date="2024" name="Plant">
        <title>Genomic evolution and insights into agronomic trait innovations of Sesamum species.</title>
        <authorList>
            <person name="Miao H."/>
            <person name="Wang L."/>
            <person name="Qu L."/>
            <person name="Liu H."/>
            <person name="Sun Y."/>
            <person name="Le M."/>
            <person name="Wang Q."/>
            <person name="Wei S."/>
            <person name="Zheng Y."/>
            <person name="Lin W."/>
            <person name="Duan Y."/>
            <person name="Cao H."/>
            <person name="Xiong S."/>
            <person name="Wang X."/>
            <person name="Wei L."/>
            <person name="Li C."/>
            <person name="Ma Q."/>
            <person name="Ju M."/>
            <person name="Zhao R."/>
            <person name="Li G."/>
            <person name="Mu C."/>
            <person name="Tian Q."/>
            <person name="Mei H."/>
            <person name="Zhang T."/>
            <person name="Gao T."/>
            <person name="Zhang H."/>
        </authorList>
    </citation>
    <scope>NUCLEOTIDE SEQUENCE</scope>
    <source>
        <strain evidence="11">KEN8</strain>
    </source>
</reference>
<dbReference type="GO" id="GO:0004497">
    <property type="term" value="F:monooxygenase activity"/>
    <property type="evidence" value="ECO:0007669"/>
    <property type="project" value="UniProtKB-KW"/>
</dbReference>
<evidence type="ECO:0000256" key="5">
    <source>
        <dbReference type="ARBA" id="ARBA00022723"/>
    </source>
</evidence>
<dbReference type="GO" id="GO:0016020">
    <property type="term" value="C:membrane"/>
    <property type="evidence" value="ECO:0007669"/>
    <property type="project" value="UniProtKB-SubCell"/>
</dbReference>
<evidence type="ECO:0000256" key="1">
    <source>
        <dbReference type="ARBA" id="ARBA00004370"/>
    </source>
</evidence>
<gene>
    <name evidence="11" type="ORF">Scaly_1203200</name>
</gene>
<dbReference type="InterPro" id="IPR036396">
    <property type="entry name" value="Cyt_P450_sf"/>
</dbReference>
<accession>A0AAW2Q3R0</accession>
<dbReference type="Gene3D" id="1.20.120.990">
    <property type="entry name" value="Glycosyltransferase family 88, C-terminal domain"/>
    <property type="match status" value="1"/>
</dbReference>
<dbReference type="InterPro" id="IPR050665">
    <property type="entry name" value="Cytochrome_P450_Monooxygen"/>
</dbReference>
<evidence type="ECO:0000313" key="11">
    <source>
        <dbReference type="EMBL" id="KAL0362480.1"/>
    </source>
</evidence>
<keyword evidence="8" id="KW-0408">Iron</keyword>
<dbReference type="InterPro" id="IPR001128">
    <property type="entry name" value="Cyt_P450"/>
</dbReference>
<evidence type="ECO:0000256" key="9">
    <source>
        <dbReference type="ARBA" id="ARBA00023033"/>
    </source>
</evidence>
<keyword evidence="5" id="KW-0479">Metal-binding</keyword>
<proteinExistence type="inferred from homology"/>
<dbReference type="PANTHER" id="PTHR24282">
    <property type="entry name" value="CYTOCHROME P450 FAMILY MEMBER"/>
    <property type="match status" value="1"/>
</dbReference>
<evidence type="ECO:0000256" key="10">
    <source>
        <dbReference type="ARBA" id="ARBA00023136"/>
    </source>
</evidence>
<organism evidence="11">
    <name type="scientific">Sesamum calycinum</name>
    <dbReference type="NCBI Taxonomy" id="2727403"/>
    <lineage>
        <taxon>Eukaryota</taxon>
        <taxon>Viridiplantae</taxon>
        <taxon>Streptophyta</taxon>
        <taxon>Embryophyta</taxon>
        <taxon>Tracheophyta</taxon>
        <taxon>Spermatophyta</taxon>
        <taxon>Magnoliopsida</taxon>
        <taxon>eudicotyledons</taxon>
        <taxon>Gunneridae</taxon>
        <taxon>Pentapetalae</taxon>
        <taxon>asterids</taxon>
        <taxon>lamiids</taxon>
        <taxon>Lamiales</taxon>
        <taxon>Pedaliaceae</taxon>
        <taxon>Sesamum</taxon>
    </lineage>
</organism>
<evidence type="ECO:0000256" key="6">
    <source>
        <dbReference type="ARBA" id="ARBA00022989"/>
    </source>
</evidence>
<dbReference type="GO" id="GO:0020037">
    <property type="term" value="F:heme binding"/>
    <property type="evidence" value="ECO:0007669"/>
    <property type="project" value="InterPro"/>
</dbReference>
<keyword evidence="3" id="KW-0349">Heme</keyword>
<name>A0AAW2Q3R0_9LAMI</name>
<dbReference type="SUPFAM" id="SSF48264">
    <property type="entry name" value="Cytochrome P450"/>
    <property type="match status" value="1"/>
</dbReference>
<dbReference type="GO" id="GO:0016705">
    <property type="term" value="F:oxidoreductase activity, acting on paired donors, with incorporation or reduction of molecular oxygen"/>
    <property type="evidence" value="ECO:0007669"/>
    <property type="project" value="InterPro"/>
</dbReference>
<sequence length="122" mass="14308">MKRNKRMKEIEKEVPSMVRGIIGKRVEAMKAGEVNNEDSLGILLESNVREIEQHGNKSFRMNPDEVVEQCKLFYFAGQESTSSLLVWALVLLNRYPDWQRRAMMKFCEFLVAKRQILMVRIT</sequence>
<reference evidence="11" key="1">
    <citation type="submission" date="2020-06" db="EMBL/GenBank/DDBJ databases">
        <authorList>
            <person name="Li T."/>
            <person name="Hu X."/>
            <person name="Zhang T."/>
            <person name="Song X."/>
            <person name="Zhang H."/>
            <person name="Dai N."/>
            <person name="Sheng W."/>
            <person name="Hou X."/>
            <person name="Wei L."/>
        </authorList>
    </citation>
    <scope>NUCLEOTIDE SEQUENCE</scope>
    <source>
        <strain evidence="11">KEN8</strain>
        <tissue evidence="11">Leaf</tissue>
    </source>
</reference>
<evidence type="ECO:0000256" key="3">
    <source>
        <dbReference type="ARBA" id="ARBA00022617"/>
    </source>
</evidence>
<keyword evidence="9" id="KW-0503">Monooxygenase</keyword>
<evidence type="ECO:0000256" key="7">
    <source>
        <dbReference type="ARBA" id="ARBA00023002"/>
    </source>
</evidence>
<keyword evidence="7" id="KW-0560">Oxidoreductase</keyword>
<dbReference type="EMBL" id="JACGWM010000007">
    <property type="protein sequence ID" value="KAL0362480.1"/>
    <property type="molecule type" value="Genomic_DNA"/>
</dbReference>